<reference evidence="9 10" key="1">
    <citation type="submission" date="2024-02" db="EMBL/GenBank/DDBJ databases">
        <authorList>
            <person name="Daric V."/>
            <person name="Darras S."/>
        </authorList>
    </citation>
    <scope>NUCLEOTIDE SEQUENCE [LARGE SCALE GENOMIC DNA]</scope>
</reference>
<evidence type="ECO:0000256" key="3">
    <source>
        <dbReference type="ARBA" id="ARBA00023015"/>
    </source>
</evidence>
<comment type="function">
    <text evidence="7 8">Component of the Mediator complex, a coactivator involved in the regulated transcription of nearly all RNA polymerase II-dependent genes. Mediator functions as a bridge to convey information from gene-specific regulatory proteins to the basal RNA polymerase II transcription machinery. Mediator is recruited to promoters by direct interactions with regulatory proteins and serves as a scaffold for the assembly of a functional preinitiation complex with RNA polymerase II and the general transcription factors.</text>
</comment>
<sequence>MNQPTRLEIPKPNLADDRVRFQVELEFVQCLANPHYLNFLAQKGYFKEPNFVNYLKYLLYWKKPEYVKHIKYPHCMSMLELLQHEQFRVELANSPSVKFIENQLLLHWKHYIKNRTQEDEMELLPSQVDLQMPSTSEALRRSLACSKRPCSEA</sequence>
<accession>A0ABP0FR71</accession>
<keyword evidence="6 8" id="KW-0539">Nucleus</keyword>
<dbReference type="InterPro" id="IPR008831">
    <property type="entry name" value="Mediator_Med31"/>
</dbReference>
<dbReference type="Proteomes" id="UP001642483">
    <property type="component" value="Unassembled WGS sequence"/>
</dbReference>
<comment type="subunit">
    <text evidence="8">Component of the Mediator complex.</text>
</comment>
<evidence type="ECO:0000256" key="7">
    <source>
        <dbReference type="ARBA" id="ARBA00025687"/>
    </source>
</evidence>
<evidence type="ECO:0000256" key="1">
    <source>
        <dbReference type="ARBA" id="ARBA00004123"/>
    </source>
</evidence>
<evidence type="ECO:0000256" key="8">
    <source>
        <dbReference type="RuleBase" id="RU364129"/>
    </source>
</evidence>
<dbReference type="Pfam" id="PF05669">
    <property type="entry name" value="Med31"/>
    <property type="match status" value="1"/>
</dbReference>
<keyword evidence="10" id="KW-1185">Reference proteome</keyword>
<gene>
    <name evidence="9" type="ORF">CVLEPA_LOCUS11147</name>
</gene>
<evidence type="ECO:0000256" key="4">
    <source>
        <dbReference type="ARBA" id="ARBA00023159"/>
    </source>
</evidence>
<comment type="caution">
    <text evidence="9">The sequence shown here is derived from an EMBL/GenBank/DDBJ whole genome shotgun (WGS) entry which is preliminary data.</text>
</comment>
<keyword evidence="4 8" id="KW-0010">Activator</keyword>
<evidence type="ECO:0000256" key="6">
    <source>
        <dbReference type="ARBA" id="ARBA00023242"/>
    </source>
</evidence>
<dbReference type="PANTHER" id="PTHR13186">
    <property type="entry name" value="MEDIATOR OF RNA POLYMERASE II TRANSCRIPTION SUBUNIT 31"/>
    <property type="match status" value="1"/>
</dbReference>
<evidence type="ECO:0000313" key="10">
    <source>
        <dbReference type="Proteomes" id="UP001642483"/>
    </source>
</evidence>
<keyword evidence="5 8" id="KW-0804">Transcription</keyword>
<comment type="similarity">
    <text evidence="2 8">Belongs to the Mediator complex subunit 31 family.</text>
</comment>
<protein>
    <recommendedName>
        <fullName evidence="8">Mediator of RNA polymerase II transcription subunit 31</fullName>
    </recommendedName>
</protein>
<organism evidence="9 10">
    <name type="scientific">Clavelina lepadiformis</name>
    <name type="common">Light-bulb sea squirt</name>
    <name type="synonym">Ascidia lepadiformis</name>
    <dbReference type="NCBI Taxonomy" id="159417"/>
    <lineage>
        <taxon>Eukaryota</taxon>
        <taxon>Metazoa</taxon>
        <taxon>Chordata</taxon>
        <taxon>Tunicata</taxon>
        <taxon>Ascidiacea</taxon>
        <taxon>Aplousobranchia</taxon>
        <taxon>Clavelinidae</taxon>
        <taxon>Clavelina</taxon>
    </lineage>
</organism>
<dbReference type="InterPro" id="IPR038089">
    <property type="entry name" value="Med31_sf"/>
</dbReference>
<comment type="subcellular location">
    <subcellularLocation>
        <location evidence="1 8">Nucleus</location>
    </subcellularLocation>
</comment>
<name>A0ABP0FR71_CLALP</name>
<dbReference type="Gene3D" id="1.10.10.1340">
    <property type="entry name" value="Mediator of RNA polymerase II, submodule Med31 (Soh1)"/>
    <property type="match status" value="1"/>
</dbReference>
<proteinExistence type="inferred from homology"/>
<evidence type="ECO:0000256" key="2">
    <source>
        <dbReference type="ARBA" id="ARBA00006378"/>
    </source>
</evidence>
<dbReference type="EMBL" id="CAWYQH010000079">
    <property type="protein sequence ID" value="CAK8680912.1"/>
    <property type="molecule type" value="Genomic_DNA"/>
</dbReference>
<keyword evidence="3 8" id="KW-0805">Transcription regulation</keyword>
<evidence type="ECO:0000313" key="9">
    <source>
        <dbReference type="EMBL" id="CAK8680912.1"/>
    </source>
</evidence>
<evidence type="ECO:0000256" key="5">
    <source>
        <dbReference type="ARBA" id="ARBA00023163"/>
    </source>
</evidence>